<dbReference type="Proteomes" id="UP001348369">
    <property type="component" value="Chromosome"/>
</dbReference>
<sequence>MSEARTDTTQERPRGAAAADRDDSGGIETHGKHRGGVASTEDSASPVHGRHRRPEQSGYAA</sequence>
<evidence type="ECO:0000313" key="1">
    <source>
        <dbReference type="EMBL" id="WSC00382.1"/>
    </source>
</evidence>
<keyword evidence="2" id="KW-1185">Reference proteome</keyword>
<dbReference type="EMBL" id="CP109109">
    <property type="protein sequence ID" value="WSC00382.1"/>
    <property type="molecule type" value="Genomic_DNA"/>
</dbReference>
<evidence type="ECO:0000313" key="2">
    <source>
        <dbReference type="Proteomes" id="UP001348369"/>
    </source>
</evidence>
<name>A0ACD4ZTI0_9ACTN</name>
<reference evidence="1" key="1">
    <citation type="submission" date="2022-10" db="EMBL/GenBank/DDBJ databases">
        <title>The complete genomes of actinobacterial strains from the NBC collection.</title>
        <authorList>
            <person name="Joergensen T.S."/>
            <person name="Alvarez Arevalo M."/>
            <person name="Sterndorff E.B."/>
            <person name="Faurdal D."/>
            <person name="Vuksanovic O."/>
            <person name="Mourched A.-S."/>
            <person name="Charusanti P."/>
            <person name="Shaw S."/>
            <person name="Blin K."/>
            <person name="Weber T."/>
        </authorList>
    </citation>
    <scope>NUCLEOTIDE SEQUENCE</scope>
    <source>
        <strain evidence="1">NBC 01771</strain>
    </source>
</reference>
<organism evidence="1 2">
    <name type="scientific">Streptomyces scopuliridis</name>
    <dbReference type="NCBI Taxonomy" id="452529"/>
    <lineage>
        <taxon>Bacteria</taxon>
        <taxon>Bacillati</taxon>
        <taxon>Actinomycetota</taxon>
        <taxon>Actinomycetes</taxon>
        <taxon>Kitasatosporales</taxon>
        <taxon>Streptomycetaceae</taxon>
        <taxon>Streptomyces</taxon>
    </lineage>
</organism>
<protein>
    <submittedName>
        <fullName evidence="1">Uncharacterized protein</fullName>
    </submittedName>
</protein>
<proteinExistence type="predicted"/>
<accession>A0ACD4ZTI0</accession>
<gene>
    <name evidence="1" type="ORF">OG835_27525</name>
</gene>